<protein>
    <submittedName>
        <fullName evidence="3">Protein kinase domain-containing protein</fullName>
    </submittedName>
</protein>
<dbReference type="WBParaSite" id="maker-unitig_41547-snap-gene-0.2-mRNA-1">
    <property type="protein sequence ID" value="maker-unitig_41547-snap-gene-0.2-mRNA-1"/>
    <property type="gene ID" value="maker-unitig_41547-snap-gene-0.2"/>
</dbReference>
<feature type="compositionally biased region" description="Basic residues" evidence="1">
    <location>
        <begin position="464"/>
        <end position="474"/>
    </location>
</feature>
<feature type="compositionally biased region" description="Basic and acidic residues" evidence="1">
    <location>
        <begin position="33"/>
        <end position="43"/>
    </location>
</feature>
<dbReference type="Gene3D" id="3.30.590.10">
    <property type="entry name" value="Glutamine synthetase/guanido kinase, catalytic domain"/>
    <property type="match status" value="1"/>
</dbReference>
<reference evidence="3" key="1">
    <citation type="submission" date="2016-11" db="UniProtKB">
        <authorList>
            <consortium name="WormBaseParasite"/>
        </authorList>
    </citation>
    <scope>IDENTIFICATION</scope>
</reference>
<evidence type="ECO:0000313" key="3">
    <source>
        <dbReference type="WBParaSite" id="maker-unitig_41547-snap-gene-0.2-mRNA-1"/>
    </source>
</evidence>
<dbReference type="AlphaFoldDB" id="A0A1I8FN22"/>
<feature type="region of interest" description="Disordered" evidence="1">
    <location>
        <begin position="1"/>
        <end position="43"/>
    </location>
</feature>
<feature type="compositionally biased region" description="Basic residues" evidence="1">
    <location>
        <begin position="601"/>
        <end position="618"/>
    </location>
</feature>
<keyword evidence="2" id="KW-1185">Reference proteome</keyword>
<sequence length="682" mass="72225">AAAGFDRRRAGTVRGPESPLFWGLRSGLGDSEGSSREPRQPGHRADRLMAYDFSIKCIDSSVVPGVSAGLVQADGAHQHLGDAVGVAVGGRPPVLQVAAAVIAALPRDADGAAALKSSMLEVSCSPVSRLLLSAPPWRVVGADVGGVPLAEPLDALDDGLHALGWRICSVLKFVCARRRSSRPASASGRRRRRRRSPRRPGAAGSGRAIGPVVRLHHVPAVDIAGPDPGVVGTLRPGKAVLGPAERVPVGVQHGVLLLDAEPGLELLGLLHHLLAGAPLVAGSGSPSWPQVSHSTSLLEPPRNGSLNSATGCSMTSEFWPSAWPVLEPSKFQMGSLNCSPLGSFGTVSTVRVLARRFSPVLSIQMYMHCTLSSAAAAGPGTSVDLPIWNFDGSSTGQARARTLTSCCTRGAVQRPRSAAAPTSWAVRDLRPRRRAAAQQQAAHLPEQVMEQPRSSSPGSASRAGVHHAGHRRGTRSAGPRTAFPGPQGPYYTGVGARNVYGRDVVESHYRACMYAGVKIAAPMLRSMPAQWEFQVGSLRRHRTWATTYGSRPSCCTGVREDFGVAVLPPSTRSRGMKAASIEGMRELGQAHADPPTSAPTTRRRRRHKRRLHGLARRPRSIDGTSADRRGARAAAPSACPRQCSANDGCGYCWRTRRPRPPTRDGVLTYWPFDRDAGGAPSA</sequence>
<feature type="region of interest" description="Disordered" evidence="1">
    <location>
        <begin position="412"/>
        <end position="488"/>
    </location>
</feature>
<feature type="compositionally biased region" description="Low complexity" evidence="1">
    <location>
        <begin position="199"/>
        <end position="208"/>
    </location>
</feature>
<dbReference type="GO" id="GO:0005737">
    <property type="term" value="C:cytoplasm"/>
    <property type="evidence" value="ECO:0007669"/>
    <property type="project" value="TreeGrafter"/>
</dbReference>
<dbReference type="GO" id="GO:0006542">
    <property type="term" value="P:glutamine biosynthetic process"/>
    <property type="evidence" value="ECO:0007669"/>
    <property type="project" value="TreeGrafter"/>
</dbReference>
<dbReference type="InterPro" id="IPR050292">
    <property type="entry name" value="Glutamine_Synthetase"/>
</dbReference>
<dbReference type="Proteomes" id="UP000095280">
    <property type="component" value="Unplaced"/>
</dbReference>
<dbReference type="PANTHER" id="PTHR20852:SF57">
    <property type="entry name" value="GLUTAMINE SYNTHETASE 2 CYTOPLASMIC"/>
    <property type="match status" value="1"/>
</dbReference>
<proteinExistence type="predicted"/>
<feature type="region of interest" description="Disordered" evidence="1">
    <location>
        <begin position="182"/>
        <end position="208"/>
    </location>
</feature>
<feature type="compositionally biased region" description="Basic residues" evidence="1">
    <location>
        <begin position="188"/>
        <end position="198"/>
    </location>
</feature>
<evidence type="ECO:0000256" key="1">
    <source>
        <dbReference type="SAM" id="MobiDB-lite"/>
    </source>
</evidence>
<name>A0A1I8FN22_9PLAT</name>
<organism evidence="2 3">
    <name type="scientific">Macrostomum lignano</name>
    <dbReference type="NCBI Taxonomy" id="282301"/>
    <lineage>
        <taxon>Eukaryota</taxon>
        <taxon>Metazoa</taxon>
        <taxon>Spiralia</taxon>
        <taxon>Lophotrochozoa</taxon>
        <taxon>Platyhelminthes</taxon>
        <taxon>Rhabditophora</taxon>
        <taxon>Macrostomorpha</taxon>
        <taxon>Macrostomida</taxon>
        <taxon>Macrostomidae</taxon>
        <taxon>Macrostomum</taxon>
    </lineage>
</organism>
<feature type="compositionally biased region" description="Low complexity" evidence="1">
    <location>
        <begin position="452"/>
        <end position="463"/>
    </location>
</feature>
<evidence type="ECO:0000313" key="2">
    <source>
        <dbReference type="Proteomes" id="UP000095280"/>
    </source>
</evidence>
<dbReference type="InterPro" id="IPR014746">
    <property type="entry name" value="Gln_synth/guanido_kin_cat_dom"/>
</dbReference>
<feature type="region of interest" description="Disordered" evidence="1">
    <location>
        <begin position="585"/>
        <end position="641"/>
    </location>
</feature>
<dbReference type="GO" id="GO:0004356">
    <property type="term" value="F:glutamine synthetase activity"/>
    <property type="evidence" value="ECO:0007669"/>
    <property type="project" value="TreeGrafter"/>
</dbReference>
<accession>A0A1I8FN22</accession>
<dbReference type="PANTHER" id="PTHR20852">
    <property type="entry name" value="GLUTAMINE SYNTHETASE"/>
    <property type="match status" value="1"/>
</dbReference>
<dbReference type="SUPFAM" id="SSF55931">
    <property type="entry name" value="Glutamine synthetase/guanido kinase"/>
    <property type="match status" value="1"/>
</dbReference>